<evidence type="ECO:0000313" key="1">
    <source>
        <dbReference type="EMBL" id="GAB1582711.1"/>
    </source>
</evidence>
<dbReference type="SUPFAM" id="SSF51182">
    <property type="entry name" value="RmlC-like cupins"/>
    <property type="match status" value="1"/>
</dbReference>
<protein>
    <submittedName>
        <fullName evidence="1">HutD family protein</fullName>
    </submittedName>
</protein>
<name>A0ABQ0H1B2_9HYPH</name>
<dbReference type="InterPro" id="IPR010282">
    <property type="entry name" value="Uncharacterised_HutD/Ves"/>
</dbReference>
<dbReference type="Gene3D" id="2.60.120.10">
    <property type="entry name" value="Jelly Rolls"/>
    <property type="match status" value="1"/>
</dbReference>
<dbReference type="InterPro" id="IPR011051">
    <property type="entry name" value="RmlC_Cupin_sf"/>
</dbReference>
<dbReference type="PANTHER" id="PTHR37943">
    <property type="entry name" value="PROTEIN VES"/>
    <property type="match status" value="1"/>
</dbReference>
<evidence type="ECO:0000313" key="2">
    <source>
        <dbReference type="Proteomes" id="UP001628091"/>
    </source>
</evidence>
<dbReference type="Proteomes" id="UP001628091">
    <property type="component" value="Unassembled WGS sequence"/>
</dbReference>
<organism evidence="1 2">
    <name type="scientific">Phyllobacterium phragmitis</name>
    <dbReference type="NCBI Taxonomy" id="2670329"/>
    <lineage>
        <taxon>Bacteria</taxon>
        <taxon>Pseudomonadati</taxon>
        <taxon>Pseudomonadota</taxon>
        <taxon>Alphaproteobacteria</taxon>
        <taxon>Hyphomicrobiales</taxon>
        <taxon>Phyllobacteriaceae</taxon>
        <taxon>Phyllobacterium</taxon>
    </lineage>
</organism>
<gene>
    <name evidence="1" type="ORF">PPNSA23_26540</name>
</gene>
<reference evidence="1 2" key="1">
    <citation type="submission" date="2024-10" db="EMBL/GenBank/DDBJ databases">
        <title>Isolation, draft genome sequencing and identification of Phyllobacterium sp. NSA23, isolated from leaf soil.</title>
        <authorList>
            <person name="Akita H."/>
        </authorList>
    </citation>
    <scope>NUCLEOTIDE SEQUENCE [LARGE SCALE GENOMIC DNA]</scope>
    <source>
        <strain evidence="1 2">NSA23</strain>
    </source>
</reference>
<proteinExistence type="predicted"/>
<accession>A0ABQ0H1B2</accession>
<dbReference type="CDD" id="cd20293">
    <property type="entry name" value="cupin_HutD_N"/>
    <property type="match status" value="1"/>
</dbReference>
<dbReference type="EMBL" id="BAAFZP010000001">
    <property type="protein sequence ID" value="GAB1582711.1"/>
    <property type="molecule type" value="Genomic_DNA"/>
</dbReference>
<dbReference type="PANTHER" id="PTHR37943:SF1">
    <property type="entry name" value="PROTEIN VES"/>
    <property type="match status" value="1"/>
</dbReference>
<dbReference type="Pfam" id="PF05962">
    <property type="entry name" value="HutD"/>
    <property type="match status" value="1"/>
</dbReference>
<keyword evidence="2" id="KW-1185">Reference proteome</keyword>
<sequence length="193" mass="20574">MGMSLLRAAGYRRMPWKNGGGETVEIAVFPSHAGLSDFDWRISMAKVAGDGPFSIFPEIDRTLCVLEGNGIELSIAGKGVVRLDPASEPLAFPADMAINARLTDGAITDLNVMTRRGVAAHRVSRIDIDGAIERQAAGAPTLVFCQYGTLELEADGERADLSVLDCALVEAPPTVPLRLSGNARCFVVEILYG</sequence>
<comment type="caution">
    <text evidence="1">The sequence shown here is derived from an EMBL/GenBank/DDBJ whole genome shotgun (WGS) entry which is preliminary data.</text>
</comment>
<dbReference type="InterPro" id="IPR014710">
    <property type="entry name" value="RmlC-like_jellyroll"/>
</dbReference>